<accession>A0A0F9V1U0</accession>
<keyword evidence="2" id="KW-0963">Cytoplasm</keyword>
<dbReference type="PROSITE" id="PS51857">
    <property type="entry name" value="CSD_2"/>
    <property type="match status" value="1"/>
</dbReference>
<dbReference type="AlphaFoldDB" id="A0A0F9V1U0"/>
<dbReference type="InterPro" id="IPR011129">
    <property type="entry name" value="CSD"/>
</dbReference>
<dbReference type="GO" id="GO:0005737">
    <property type="term" value="C:cytoplasm"/>
    <property type="evidence" value="ECO:0007669"/>
    <property type="project" value="UniProtKB-SubCell"/>
</dbReference>
<dbReference type="GO" id="GO:0031054">
    <property type="term" value="P:pre-miRNA processing"/>
    <property type="evidence" value="ECO:0007669"/>
    <property type="project" value="TreeGrafter"/>
</dbReference>
<comment type="caution">
    <text evidence="6">The sequence shown here is derived from an EMBL/GenBank/DDBJ whole genome shotgun (WGS) entry which is preliminary data.</text>
</comment>
<feature type="transmembrane region" description="Helical" evidence="4">
    <location>
        <begin position="90"/>
        <end position="115"/>
    </location>
</feature>
<keyword evidence="4" id="KW-0472">Membrane</keyword>
<evidence type="ECO:0000259" key="5">
    <source>
        <dbReference type="PROSITE" id="PS51857"/>
    </source>
</evidence>
<dbReference type="Gene3D" id="2.40.50.140">
    <property type="entry name" value="Nucleic acid-binding proteins"/>
    <property type="match status" value="1"/>
</dbReference>
<dbReference type="EMBL" id="LAZR01000054">
    <property type="protein sequence ID" value="KKN97949.1"/>
    <property type="molecule type" value="Genomic_DNA"/>
</dbReference>
<comment type="subcellular location">
    <subcellularLocation>
        <location evidence="1">Cytoplasm</location>
    </subcellularLocation>
</comment>
<dbReference type="PRINTS" id="PR00050">
    <property type="entry name" value="COLDSHOCK"/>
</dbReference>
<feature type="transmembrane region" description="Helical" evidence="4">
    <location>
        <begin position="32"/>
        <end position="48"/>
    </location>
</feature>
<keyword evidence="4" id="KW-1133">Transmembrane helix</keyword>
<evidence type="ECO:0000313" key="6">
    <source>
        <dbReference type="EMBL" id="KKN97949.1"/>
    </source>
</evidence>
<evidence type="ECO:0000256" key="3">
    <source>
        <dbReference type="SAM" id="MobiDB-lite"/>
    </source>
</evidence>
<reference evidence="6" key="1">
    <citation type="journal article" date="2015" name="Nature">
        <title>Complex archaea that bridge the gap between prokaryotes and eukaryotes.</title>
        <authorList>
            <person name="Spang A."/>
            <person name="Saw J.H."/>
            <person name="Jorgensen S.L."/>
            <person name="Zaremba-Niedzwiedzka K."/>
            <person name="Martijn J."/>
            <person name="Lind A.E."/>
            <person name="van Eijk R."/>
            <person name="Schleper C."/>
            <person name="Guy L."/>
            <person name="Ettema T.J."/>
        </authorList>
    </citation>
    <scope>NUCLEOTIDE SEQUENCE</scope>
</reference>
<dbReference type="InterPro" id="IPR012340">
    <property type="entry name" value="NA-bd_OB-fold"/>
</dbReference>
<dbReference type="PANTHER" id="PTHR46109:SF1">
    <property type="entry name" value="PROTEIN LIN-28 HOMOLOG"/>
    <property type="match status" value="1"/>
</dbReference>
<proteinExistence type="predicted"/>
<dbReference type="GO" id="GO:0003729">
    <property type="term" value="F:mRNA binding"/>
    <property type="evidence" value="ECO:0007669"/>
    <property type="project" value="TreeGrafter"/>
</dbReference>
<name>A0A0F9V1U0_9ZZZZ</name>
<dbReference type="SMART" id="SM00357">
    <property type="entry name" value="CSP"/>
    <property type="match status" value="1"/>
</dbReference>
<dbReference type="InterPro" id="IPR019844">
    <property type="entry name" value="CSD_CS"/>
</dbReference>
<feature type="domain" description="CSD" evidence="5">
    <location>
        <begin position="148"/>
        <end position="212"/>
    </location>
</feature>
<dbReference type="Pfam" id="PF00313">
    <property type="entry name" value="CSD"/>
    <property type="match status" value="1"/>
</dbReference>
<protein>
    <recommendedName>
        <fullName evidence="5">CSD domain-containing protein</fullName>
    </recommendedName>
</protein>
<dbReference type="InterPro" id="IPR051373">
    <property type="entry name" value="Lin-28_RNA-binding"/>
</dbReference>
<evidence type="ECO:0000256" key="2">
    <source>
        <dbReference type="ARBA" id="ARBA00022490"/>
    </source>
</evidence>
<sequence length="214" mass="23265">MKILRYLHLTIGLAALLAGLYSVIPFLTESSPINHLGLLALLTGLINLQQYNQRDHATNGLPGAIAMLGSALLIIAACIPFSALLIDSRIATIAIWALSMSIVGVCLHTLLVLGCELNTLLARRRAAAPKQPKIKTPKPAKASKGEKRESGTVKWFNTNKGFGFISRDSGSDIFVHFRAIQGEGHRFLQEGQRVSYVVAEREKGLQAEQVDIIN</sequence>
<dbReference type="InterPro" id="IPR002059">
    <property type="entry name" value="CSP_DNA-bd"/>
</dbReference>
<evidence type="ECO:0000256" key="4">
    <source>
        <dbReference type="SAM" id="Phobius"/>
    </source>
</evidence>
<organism evidence="6">
    <name type="scientific">marine sediment metagenome</name>
    <dbReference type="NCBI Taxonomy" id="412755"/>
    <lineage>
        <taxon>unclassified sequences</taxon>
        <taxon>metagenomes</taxon>
        <taxon>ecological metagenomes</taxon>
    </lineage>
</organism>
<dbReference type="PANTHER" id="PTHR46109">
    <property type="entry name" value="PROTEIN LIN-28"/>
    <property type="match status" value="1"/>
</dbReference>
<evidence type="ECO:0000256" key="1">
    <source>
        <dbReference type="ARBA" id="ARBA00004496"/>
    </source>
</evidence>
<dbReference type="SUPFAM" id="SSF50249">
    <property type="entry name" value="Nucleic acid-binding proteins"/>
    <property type="match status" value="1"/>
</dbReference>
<feature type="compositionally biased region" description="Basic residues" evidence="3">
    <location>
        <begin position="128"/>
        <end position="138"/>
    </location>
</feature>
<gene>
    <name evidence="6" type="ORF">LCGC14_0151470</name>
</gene>
<keyword evidence="4" id="KW-0812">Transmembrane</keyword>
<feature type="transmembrane region" description="Helical" evidence="4">
    <location>
        <begin position="60"/>
        <end position="84"/>
    </location>
</feature>
<dbReference type="PROSITE" id="PS00352">
    <property type="entry name" value="CSD_1"/>
    <property type="match status" value="1"/>
</dbReference>
<dbReference type="CDD" id="cd04458">
    <property type="entry name" value="CSP_CDS"/>
    <property type="match status" value="1"/>
</dbReference>
<feature type="region of interest" description="Disordered" evidence="3">
    <location>
        <begin position="128"/>
        <end position="149"/>
    </location>
</feature>
<dbReference type="GO" id="GO:0005634">
    <property type="term" value="C:nucleus"/>
    <property type="evidence" value="ECO:0007669"/>
    <property type="project" value="TreeGrafter"/>
</dbReference>